<keyword evidence="7" id="KW-0464">Manganese</keyword>
<keyword evidence="9" id="KW-0326">Glycosidase</keyword>
<comment type="caution">
    <text evidence="11">The sequence shown here is derived from an EMBL/GenBank/DDBJ whole genome shotgun (WGS) entry which is preliminary data.</text>
</comment>
<dbReference type="GO" id="GO:0004553">
    <property type="term" value="F:hydrolase activity, hydrolyzing O-glycosyl compounds"/>
    <property type="evidence" value="ECO:0007669"/>
    <property type="project" value="InterPro"/>
</dbReference>
<keyword evidence="4" id="KW-0479">Metal-binding</keyword>
<dbReference type="EMBL" id="DSAY01000114">
    <property type="protein sequence ID" value="HDP15372.1"/>
    <property type="molecule type" value="Genomic_DNA"/>
</dbReference>
<dbReference type="SUPFAM" id="SSF56327">
    <property type="entry name" value="LDH C-terminal domain-like"/>
    <property type="match status" value="1"/>
</dbReference>
<feature type="domain" description="Glycosyl hydrolase family 4 C-terminal" evidence="10">
    <location>
        <begin position="412"/>
        <end position="492"/>
    </location>
</feature>
<evidence type="ECO:0000256" key="8">
    <source>
        <dbReference type="ARBA" id="ARBA00023277"/>
    </source>
</evidence>
<sequence>MNKERPKIAFLGAGSARWTSRILIDIWLTPGLRNAEIWLMDINDYRLGIIGRFANRYVEELKVPGRVFVTKDRKEAIRDADFVISTVLAKGYTYYEKMRAISEDYGYRYGINAVEWNYVGDYHTIWGYYQFKTHLEIARDIEEIAPDAWFFIVANPVLELTTLIGRETKVKVAGICHGFLGFVKVLEVLGMRLAREKLGKNITPLCAMHDPNCIKTIAGIVDVNELELEMQGFNHVIWLTKFRYGGENAYRYVDDWLKEDAEEYWTVWREYTSNPWDVELAPAAFDMYKTYGYLPIGDSVRGGTWKYHWDLRTKQYWYGPYGGPDSEFGNAFRVLLVRRTIEEMARTVFDDSAPLVQKIPPRPSGELLAPLMDAIYNNKPADSYLLGVAGASTETPMYVGALNIGGAYLKAPMYVNILNNGTLDGLPNNIAVEVPVYADGKGIHAKPVSHTPPKIYKYVLLHRLLRAEWALQAFTEGGKDALIQWLAIDVRTKSMQQVNDVIDALLKMPENEEMAKHFR</sequence>
<feature type="domain" description="Glycosyl hydrolase family 4 C-terminal" evidence="10">
    <location>
        <begin position="232"/>
        <end position="383"/>
    </location>
</feature>
<evidence type="ECO:0000256" key="5">
    <source>
        <dbReference type="ARBA" id="ARBA00022801"/>
    </source>
</evidence>
<dbReference type="AlphaFoldDB" id="A0A7C1GQ45"/>
<keyword evidence="6" id="KW-0520">NAD</keyword>
<proteinExistence type="inferred from homology"/>
<evidence type="ECO:0000256" key="4">
    <source>
        <dbReference type="ARBA" id="ARBA00022723"/>
    </source>
</evidence>
<comment type="cofactor">
    <cofactor evidence="2">
        <name>Mn(2+)</name>
        <dbReference type="ChEBI" id="CHEBI:29035"/>
    </cofactor>
</comment>
<evidence type="ECO:0000256" key="9">
    <source>
        <dbReference type="ARBA" id="ARBA00023295"/>
    </source>
</evidence>
<comment type="similarity">
    <text evidence="3">Belongs to the glycosyl hydrolase 4 family.</text>
</comment>
<gene>
    <name evidence="11" type="ORF">ENN26_06345</name>
</gene>
<evidence type="ECO:0000256" key="6">
    <source>
        <dbReference type="ARBA" id="ARBA00023027"/>
    </source>
</evidence>
<evidence type="ECO:0000256" key="2">
    <source>
        <dbReference type="ARBA" id="ARBA00001936"/>
    </source>
</evidence>
<keyword evidence="5" id="KW-0378">Hydrolase</keyword>
<protein>
    <submittedName>
        <fullName evidence="11">Alpha-glucosidase/alpha-galactosidase</fullName>
    </submittedName>
</protein>
<evidence type="ECO:0000313" key="11">
    <source>
        <dbReference type="EMBL" id="HDP15372.1"/>
    </source>
</evidence>
<dbReference type="GO" id="GO:0016616">
    <property type="term" value="F:oxidoreductase activity, acting on the CH-OH group of donors, NAD or NADP as acceptor"/>
    <property type="evidence" value="ECO:0007669"/>
    <property type="project" value="InterPro"/>
</dbReference>
<dbReference type="InterPro" id="IPR036291">
    <property type="entry name" value="NAD(P)-bd_dom_sf"/>
</dbReference>
<accession>A0A7C1GQ45</accession>
<dbReference type="GO" id="GO:0005975">
    <property type="term" value="P:carbohydrate metabolic process"/>
    <property type="evidence" value="ECO:0007669"/>
    <property type="project" value="InterPro"/>
</dbReference>
<comment type="cofactor">
    <cofactor evidence="1">
        <name>NAD(+)</name>
        <dbReference type="ChEBI" id="CHEBI:57540"/>
    </cofactor>
</comment>
<dbReference type="Pfam" id="PF02056">
    <property type="entry name" value="Glyco_hydro_4"/>
    <property type="match status" value="1"/>
</dbReference>
<reference evidence="11" key="1">
    <citation type="journal article" date="2020" name="mSystems">
        <title>Genome- and Community-Level Interaction Insights into Carbon Utilization and Element Cycling Functions of Hydrothermarchaeota in Hydrothermal Sediment.</title>
        <authorList>
            <person name="Zhou Z."/>
            <person name="Liu Y."/>
            <person name="Xu W."/>
            <person name="Pan J."/>
            <person name="Luo Z.H."/>
            <person name="Li M."/>
        </authorList>
    </citation>
    <scope>NUCLEOTIDE SEQUENCE [LARGE SCALE GENOMIC DNA]</scope>
    <source>
        <strain evidence="11">SpSt-116</strain>
    </source>
</reference>
<dbReference type="PRINTS" id="PR00732">
    <property type="entry name" value="GLHYDRLASE4"/>
</dbReference>
<organism evidence="11">
    <name type="scientific">Thermofilum adornatum</name>
    <dbReference type="NCBI Taxonomy" id="1365176"/>
    <lineage>
        <taxon>Archaea</taxon>
        <taxon>Thermoproteota</taxon>
        <taxon>Thermoprotei</taxon>
        <taxon>Thermofilales</taxon>
        <taxon>Thermofilaceae</taxon>
        <taxon>Thermofilum</taxon>
    </lineage>
</organism>
<dbReference type="PANTHER" id="PTHR32092">
    <property type="entry name" value="6-PHOSPHO-BETA-GLUCOSIDASE-RELATED"/>
    <property type="match status" value="1"/>
</dbReference>
<keyword evidence="8" id="KW-0119">Carbohydrate metabolism</keyword>
<dbReference type="SUPFAM" id="SSF51735">
    <property type="entry name" value="NAD(P)-binding Rossmann-fold domains"/>
    <property type="match status" value="1"/>
</dbReference>
<evidence type="ECO:0000256" key="1">
    <source>
        <dbReference type="ARBA" id="ARBA00001911"/>
    </source>
</evidence>
<dbReference type="InterPro" id="IPR001088">
    <property type="entry name" value="Glyco_hydro_4"/>
</dbReference>
<evidence type="ECO:0000259" key="10">
    <source>
        <dbReference type="Pfam" id="PF11975"/>
    </source>
</evidence>
<dbReference type="InterPro" id="IPR022616">
    <property type="entry name" value="Glyco_hydro_4_C"/>
</dbReference>
<dbReference type="Pfam" id="PF11975">
    <property type="entry name" value="Glyco_hydro_4C"/>
    <property type="match status" value="2"/>
</dbReference>
<evidence type="ECO:0000256" key="3">
    <source>
        <dbReference type="ARBA" id="ARBA00010141"/>
    </source>
</evidence>
<name>A0A7C1GQ45_9CREN</name>
<dbReference type="InterPro" id="IPR053715">
    <property type="entry name" value="GH4_Enzyme_sf"/>
</dbReference>
<dbReference type="GO" id="GO:0046872">
    <property type="term" value="F:metal ion binding"/>
    <property type="evidence" value="ECO:0007669"/>
    <property type="project" value="UniProtKB-KW"/>
</dbReference>
<dbReference type="InterPro" id="IPR015955">
    <property type="entry name" value="Lactate_DH/Glyco_Ohase_4_C"/>
</dbReference>
<evidence type="ECO:0000256" key="7">
    <source>
        <dbReference type="ARBA" id="ARBA00023211"/>
    </source>
</evidence>
<dbReference type="Gene3D" id="3.90.1820.10">
    <property type="entry name" value="AglA-like glucosidase"/>
    <property type="match status" value="2"/>
</dbReference>